<dbReference type="GeneID" id="10503177"/>
<evidence type="ECO:0000313" key="2">
    <source>
        <dbReference type="Proteomes" id="UP000001064"/>
    </source>
</evidence>
<dbReference type="InterPro" id="IPR038841">
    <property type="entry name" value="PF07_0086"/>
</dbReference>
<dbReference type="STRING" id="5786.F0ZDT4"/>
<dbReference type="PANTHER" id="PTHR34740:SF8">
    <property type="match status" value="1"/>
</dbReference>
<gene>
    <name evidence="1" type="ORF">DICPUDRAFT_29548</name>
</gene>
<dbReference type="EMBL" id="GL870988">
    <property type="protein sequence ID" value="EGC37904.1"/>
    <property type="molecule type" value="Genomic_DNA"/>
</dbReference>
<accession>F0ZDT4</accession>
<dbReference type="OMA" id="INIACEF"/>
<sequence>MYSKIKGKPYQKKYLTNRCFSKDLVITFPMSDEQKLQVKDSIKRYKNEKEKTKNSFEKFQYIIKPGIKDFSKCYSFLLDDKTFVLLPDKSFFKINLDNIQLSHLFQLVKRDKGGLLFRTFKRQLLNNYVWLRLNLVDQKNIFGKLNNDGSMDLMYYNPTGYSHIFHEANISSCSFKGTERFYNDFMYKNKEIEEKIPSLNEWGIVTKVTPLASYVLPSLKEICVSVLKEMFLIDRKSILEIIKNLPKIILNDFINNCMDDEKPVGQEIVFELFKYYSNLKDNCNYSIEELFPLDKLLKSGINREEWFRYNYSKGVPQDLFYPHYNESFAINVYENYNLFKNRKVPADLEHQILFKSKLKDREETIESFDGHSIVDKETFLKNFHRFTNNMFQDLSKIPKGVVFIGGCITYCLSNNADQLEEAYKYSDIDVCYIGNDFGERLSSITAFEENYFGDDRVYCENDNKRTTIYDFEKDEYYKCAYSLTKLGKHISISKHFPYRHVQINTNCYRSIEEVLMGVDIDASCFLFDGQNLFCLERSMLSVNYKMNIASNHSYLVREGPQYQTRLLKYLDRGFDIFYISSEKINEIVNSKFNPSSNKVGFSLLYSAKLSNKVYRSLTETEIIDLNQPYGKEWNQVKYETYIDKTINSLFDGYGSEKSVRNIIESIGEGLYEFESDIYNYKYNTWETDYNPIEIIYAARVEPTDSYNYYQLKKNYLDVLHN</sequence>
<organism evidence="1 2">
    <name type="scientific">Dictyostelium purpureum</name>
    <name type="common">Slime mold</name>
    <dbReference type="NCBI Taxonomy" id="5786"/>
    <lineage>
        <taxon>Eukaryota</taxon>
        <taxon>Amoebozoa</taxon>
        <taxon>Evosea</taxon>
        <taxon>Eumycetozoa</taxon>
        <taxon>Dictyostelia</taxon>
        <taxon>Dictyosteliales</taxon>
        <taxon>Dictyosteliaceae</taxon>
        <taxon>Dictyostelium</taxon>
    </lineage>
</organism>
<dbReference type="VEuPathDB" id="AmoebaDB:DICPUDRAFT_29548"/>
<dbReference type="AlphaFoldDB" id="F0ZDT4"/>
<evidence type="ECO:0000313" key="1">
    <source>
        <dbReference type="EMBL" id="EGC37904.1"/>
    </source>
</evidence>
<name>F0ZDT4_DICPU</name>
<dbReference type="PANTHER" id="PTHR34740">
    <property type="entry name" value="FINGER, C3HC4 TYPE, PUTATIVE-RELATED-RELATED"/>
    <property type="match status" value="1"/>
</dbReference>
<dbReference type="RefSeq" id="XP_003285564.1">
    <property type="nucleotide sequence ID" value="XM_003285516.1"/>
</dbReference>
<proteinExistence type="predicted"/>
<dbReference type="KEGG" id="dpp:DICPUDRAFT_29548"/>
<dbReference type="OrthoDB" id="20594at2759"/>
<dbReference type="eggNOG" id="ENOG502R1AG">
    <property type="taxonomic scope" value="Eukaryota"/>
</dbReference>
<keyword evidence="2" id="KW-1185">Reference proteome</keyword>
<dbReference type="InParanoid" id="F0ZDT4"/>
<dbReference type="FunCoup" id="F0ZDT4">
    <property type="interactions" value="743"/>
</dbReference>
<protein>
    <submittedName>
        <fullName evidence="1">Uncharacterized protein</fullName>
    </submittedName>
</protein>
<reference evidence="2" key="1">
    <citation type="journal article" date="2011" name="Genome Biol.">
        <title>Comparative genomics of the social amoebae Dictyostelium discoideum and Dictyostelium purpureum.</title>
        <authorList>
            <consortium name="US DOE Joint Genome Institute (JGI-PGF)"/>
            <person name="Sucgang R."/>
            <person name="Kuo A."/>
            <person name="Tian X."/>
            <person name="Salerno W."/>
            <person name="Parikh A."/>
            <person name="Feasley C.L."/>
            <person name="Dalin E."/>
            <person name="Tu H."/>
            <person name="Huang E."/>
            <person name="Barry K."/>
            <person name="Lindquist E."/>
            <person name="Shapiro H."/>
            <person name="Bruce D."/>
            <person name="Schmutz J."/>
            <person name="Salamov A."/>
            <person name="Fey P."/>
            <person name="Gaudet P."/>
            <person name="Anjard C."/>
            <person name="Babu M.M."/>
            <person name="Basu S."/>
            <person name="Bushmanova Y."/>
            <person name="van der Wel H."/>
            <person name="Katoh-Kurasawa M."/>
            <person name="Dinh C."/>
            <person name="Coutinho P.M."/>
            <person name="Saito T."/>
            <person name="Elias M."/>
            <person name="Schaap P."/>
            <person name="Kay R.R."/>
            <person name="Henrissat B."/>
            <person name="Eichinger L."/>
            <person name="Rivero F."/>
            <person name="Putnam N.H."/>
            <person name="West C.M."/>
            <person name="Loomis W.F."/>
            <person name="Chisholm R.L."/>
            <person name="Shaulsky G."/>
            <person name="Strassmann J.E."/>
            <person name="Queller D.C."/>
            <person name="Kuspa A."/>
            <person name="Grigoriev I.V."/>
        </authorList>
    </citation>
    <scope>NUCLEOTIDE SEQUENCE [LARGE SCALE GENOMIC DNA]</scope>
    <source>
        <strain evidence="2">QSDP1</strain>
    </source>
</reference>
<dbReference type="Proteomes" id="UP000001064">
    <property type="component" value="Unassembled WGS sequence"/>
</dbReference>